<sequence>MPGVLVDDMDIVVPVRAVPRAEQLRYALRSWAANLPHRRVWVVGHRPPWLTDAGHIPTVQDGSKYRNTTAAVRAACLHPEVSQTFLLCNDDFFVMHPLPGGMPVLHRGPVRTVEAAYAARPGEYLEGMRQTRELLTDLGHPEPLSYELHVPLPVDRDGMLDALDLGGHLPVLHKRTLYGNLAGLGGEEIADVKILHRAPRGYGAGDRFLSTMPDSFTNGAVGRHIREAFPQRCRYERGGR</sequence>
<dbReference type="AlphaFoldDB" id="A0A918PUE8"/>
<reference evidence="1" key="1">
    <citation type="journal article" date="2014" name="Int. J. Syst. Evol. Microbiol.">
        <title>Complete genome sequence of Corynebacterium casei LMG S-19264T (=DSM 44701T), isolated from a smear-ripened cheese.</title>
        <authorList>
            <consortium name="US DOE Joint Genome Institute (JGI-PGF)"/>
            <person name="Walter F."/>
            <person name="Albersmeier A."/>
            <person name="Kalinowski J."/>
            <person name="Ruckert C."/>
        </authorList>
    </citation>
    <scope>NUCLEOTIDE SEQUENCE</scope>
    <source>
        <strain evidence="1">JCM 4988</strain>
    </source>
</reference>
<gene>
    <name evidence="1" type="ORF">GCM10010387_15500</name>
</gene>
<keyword evidence="2" id="KW-1185">Reference proteome</keyword>
<proteinExistence type="predicted"/>
<dbReference type="EMBL" id="BMWG01000003">
    <property type="protein sequence ID" value="GGZ23282.1"/>
    <property type="molecule type" value="Genomic_DNA"/>
</dbReference>
<name>A0A918PUE8_9ACTN</name>
<dbReference type="Proteomes" id="UP000630936">
    <property type="component" value="Unassembled WGS sequence"/>
</dbReference>
<organism evidence="1 2">
    <name type="scientific">Streptomyces inusitatus</name>
    <dbReference type="NCBI Taxonomy" id="68221"/>
    <lineage>
        <taxon>Bacteria</taxon>
        <taxon>Bacillati</taxon>
        <taxon>Actinomycetota</taxon>
        <taxon>Actinomycetes</taxon>
        <taxon>Kitasatosporales</taxon>
        <taxon>Streptomycetaceae</taxon>
        <taxon>Streptomyces</taxon>
    </lineage>
</organism>
<evidence type="ECO:0000313" key="2">
    <source>
        <dbReference type="Proteomes" id="UP000630936"/>
    </source>
</evidence>
<reference evidence="1" key="2">
    <citation type="submission" date="2020-09" db="EMBL/GenBank/DDBJ databases">
        <authorList>
            <person name="Sun Q."/>
            <person name="Ohkuma M."/>
        </authorList>
    </citation>
    <scope>NUCLEOTIDE SEQUENCE</scope>
    <source>
        <strain evidence="1">JCM 4988</strain>
    </source>
</reference>
<accession>A0A918PUE8</accession>
<protein>
    <submittedName>
        <fullName evidence="1">Uncharacterized protein</fullName>
    </submittedName>
</protein>
<comment type="caution">
    <text evidence="1">The sequence shown here is derived from an EMBL/GenBank/DDBJ whole genome shotgun (WGS) entry which is preliminary data.</text>
</comment>
<evidence type="ECO:0000313" key="1">
    <source>
        <dbReference type="EMBL" id="GGZ23282.1"/>
    </source>
</evidence>